<feature type="compositionally biased region" description="Acidic residues" evidence="1">
    <location>
        <begin position="218"/>
        <end position="229"/>
    </location>
</feature>
<gene>
    <name evidence="2" type="ORF">V474_07240</name>
</gene>
<dbReference type="EMBL" id="JACU01000019">
    <property type="protein sequence ID" value="KMS50472.1"/>
    <property type="molecule type" value="Genomic_DNA"/>
</dbReference>
<dbReference type="AlphaFoldDB" id="A0A0J7XF95"/>
<evidence type="ECO:0000313" key="2">
    <source>
        <dbReference type="EMBL" id="KMS50472.1"/>
    </source>
</evidence>
<evidence type="ECO:0000313" key="3">
    <source>
        <dbReference type="Proteomes" id="UP000052268"/>
    </source>
</evidence>
<protein>
    <submittedName>
        <fullName evidence="2">Transcription elongation protein SprT</fullName>
    </submittedName>
</protein>
<dbReference type="PATRIC" id="fig|1114963.3.peg.5101"/>
<evidence type="ECO:0000256" key="1">
    <source>
        <dbReference type="SAM" id="MobiDB-lite"/>
    </source>
</evidence>
<sequence length="229" mass="24093">MAAAIAPQGDLKGVEGMEQDNRESWLNRVAAGMAPLFAALDAPLPARIRVAIGFTSSGRKGKAIGECWDNRLSADGHFEIFIRPDLAHAPDAMPAQIAAILAHELVHAAVGIPAGHGKAFKRIALGLGLVGPMRATTPGEAFLAAVAPILDAVGPLPHARLDTDGESTAPKKQKTRMLKCECATCGYTVRTARKWLELAGAPLCPIEDHGRMEHEPLDDGSEDEGGDDG</sequence>
<dbReference type="Proteomes" id="UP000052268">
    <property type="component" value="Unassembled WGS sequence"/>
</dbReference>
<comment type="caution">
    <text evidence="2">The sequence shown here is derived from an EMBL/GenBank/DDBJ whole genome shotgun (WGS) entry which is preliminary data.</text>
</comment>
<proteinExistence type="predicted"/>
<reference evidence="2 3" key="1">
    <citation type="journal article" date="2015" name="G3 (Bethesda)">
        <title>Insights into Ongoing Evolution of the Hexachlorocyclohexane Catabolic Pathway from Comparative Genomics of Ten Sphingomonadaceae Strains.</title>
        <authorList>
            <person name="Pearce S.L."/>
            <person name="Oakeshott J.G."/>
            <person name="Pandey G."/>
        </authorList>
    </citation>
    <scope>NUCLEOTIDE SEQUENCE [LARGE SCALE GENOMIC DNA]</scope>
    <source>
        <strain evidence="2 3">LL02</strain>
    </source>
</reference>
<accession>A0A0J7XF95</accession>
<feature type="compositionally biased region" description="Basic and acidic residues" evidence="1">
    <location>
        <begin position="207"/>
        <end position="217"/>
    </location>
</feature>
<keyword evidence="3" id="KW-1185">Reference proteome</keyword>
<organism evidence="2 3">
    <name type="scientific">Novosphingobium barchaimii LL02</name>
    <dbReference type="NCBI Taxonomy" id="1114963"/>
    <lineage>
        <taxon>Bacteria</taxon>
        <taxon>Pseudomonadati</taxon>
        <taxon>Pseudomonadota</taxon>
        <taxon>Alphaproteobacteria</taxon>
        <taxon>Sphingomonadales</taxon>
        <taxon>Sphingomonadaceae</taxon>
        <taxon>Novosphingobium</taxon>
    </lineage>
</organism>
<name>A0A0J7XF95_9SPHN</name>
<feature type="region of interest" description="Disordered" evidence="1">
    <location>
        <begin position="207"/>
        <end position="229"/>
    </location>
</feature>